<dbReference type="Proteomes" id="UP000284219">
    <property type="component" value="Unassembled WGS sequence"/>
</dbReference>
<evidence type="ECO:0000256" key="2">
    <source>
        <dbReference type="ARBA" id="ARBA00022741"/>
    </source>
</evidence>
<proteinExistence type="predicted"/>
<dbReference type="Gene3D" id="3.90.190.20">
    <property type="entry name" value="Mur ligase, C-terminal domain"/>
    <property type="match status" value="1"/>
</dbReference>
<dbReference type="Pfam" id="PF02875">
    <property type="entry name" value="Mur_ligase_C"/>
    <property type="match status" value="1"/>
</dbReference>
<evidence type="ECO:0000259" key="4">
    <source>
        <dbReference type="Pfam" id="PF02875"/>
    </source>
</evidence>
<dbReference type="PANTHER" id="PTHR43024">
    <property type="entry name" value="UDP-N-ACETYLMURAMOYL-TRIPEPTIDE--D-ALANYL-D-ALANINE LIGASE"/>
    <property type="match status" value="1"/>
</dbReference>
<evidence type="ECO:0000256" key="3">
    <source>
        <dbReference type="ARBA" id="ARBA00022840"/>
    </source>
</evidence>
<dbReference type="Gene3D" id="3.40.1190.10">
    <property type="entry name" value="Mur-like, catalytic domain"/>
    <property type="match status" value="1"/>
</dbReference>
<dbReference type="InterPro" id="IPR051046">
    <property type="entry name" value="MurCDEF_CellWall_CoF430Synth"/>
</dbReference>
<keyword evidence="7" id="KW-1185">Reference proteome</keyword>
<dbReference type="InterPro" id="IPR013221">
    <property type="entry name" value="Mur_ligase_cen"/>
</dbReference>
<reference evidence="6 7" key="1">
    <citation type="submission" date="2016-08" db="EMBL/GenBank/DDBJ databases">
        <title>Novel Firmicute Genomes.</title>
        <authorList>
            <person name="Poppleton D.I."/>
            <person name="Gribaldo S."/>
        </authorList>
    </citation>
    <scope>NUCLEOTIDE SEQUENCE [LARGE SCALE GENOMIC DNA]</scope>
    <source>
        <strain evidence="6 7">RAOx-1</strain>
    </source>
</reference>
<dbReference type="PANTHER" id="PTHR43024:SF1">
    <property type="entry name" value="UDP-N-ACETYLMURAMOYL-TRIPEPTIDE--D-ALANYL-D-ALANINE LIGASE"/>
    <property type="match status" value="1"/>
</dbReference>
<keyword evidence="1" id="KW-0436">Ligase</keyword>
<accession>A0A419SKQ0</accession>
<feature type="domain" description="Mur ligase C-terminal" evidence="4">
    <location>
        <begin position="322"/>
        <end position="440"/>
    </location>
</feature>
<dbReference type="RefSeq" id="WP_120189881.1">
    <property type="nucleotide sequence ID" value="NZ_MCHY01000008.1"/>
</dbReference>
<dbReference type="SUPFAM" id="SSF53623">
    <property type="entry name" value="MurD-like peptide ligases, catalytic domain"/>
    <property type="match status" value="1"/>
</dbReference>
<evidence type="ECO:0008006" key="8">
    <source>
        <dbReference type="Google" id="ProtNLM"/>
    </source>
</evidence>
<evidence type="ECO:0000259" key="5">
    <source>
        <dbReference type="Pfam" id="PF08245"/>
    </source>
</evidence>
<dbReference type="GO" id="GO:0005524">
    <property type="term" value="F:ATP binding"/>
    <property type="evidence" value="ECO:0007669"/>
    <property type="project" value="UniProtKB-KW"/>
</dbReference>
<dbReference type="GO" id="GO:0016881">
    <property type="term" value="F:acid-amino acid ligase activity"/>
    <property type="evidence" value="ECO:0007669"/>
    <property type="project" value="InterPro"/>
</dbReference>
<evidence type="ECO:0000256" key="1">
    <source>
        <dbReference type="ARBA" id="ARBA00022598"/>
    </source>
</evidence>
<keyword evidence="2" id="KW-0547">Nucleotide-binding</keyword>
<dbReference type="AlphaFoldDB" id="A0A419SKQ0"/>
<dbReference type="InterPro" id="IPR004101">
    <property type="entry name" value="Mur_ligase_C"/>
</dbReference>
<name>A0A419SKQ0_9BACL</name>
<dbReference type="EMBL" id="MCHY01000008">
    <property type="protein sequence ID" value="RKD24587.1"/>
    <property type="molecule type" value="Genomic_DNA"/>
</dbReference>
<organism evidence="6 7">
    <name type="scientific">Ammoniphilus oxalaticus</name>
    <dbReference type="NCBI Taxonomy" id="66863"/>
    <lineage>
        <taxon>Bacteria</taxon>
        <taxon>Bacillati</taxon>
        <taxon>Bacillota</taxon>
        <taxon>Bacilli</taxon>
        <taxon>Bacillales</taxon>
        <taxon>Paenibacillaceae</taxon>
        <taxon>Aneurinibacillus group</taxon>
        <taxon>Ammoniphilus</taxon>
    </lineage>
</organism>
<evidence type="ECO:0000313" key="7">
    <source>
        <dbReference type="Proteomes" id="UP000284219"/>
    </source>
</evidence>
<comment type="caution">
    <text evidence="6">The sequence shown here is derived from an EMBL/GenBank/DDBJ whole genome shotgun (WGS) entry which is preliminary data.</text>
</comment>
<sequence>MKKLKLKKVVKKMGGEIVWGSKEAKIRHVSYFPRSFRKHTLYFDMPHPYSKRSLGSLKGKPSIIVSSSPHRFEKLFDKNTTVIKVKNSIRAYWDFVRYYRTRFKIPVIGVTGTCGKTTTTEMIKTILAKRYRVHGTVDGKNNLNNNLPYLLGFNEQTEAAVFEMGVSHPGCVADSCRHFRPQVGIILNIGVYHLLGCKTFDQYVRAKAEMIAGIEPGGTLILNADDKHVRSLDVSSFKGQIVTFGVGENADFRATDIRYIEGGMAFTLHAAGQSLPLIVHGYGEENVYNAIAALAAAHAIGMNLKEAGAGLAKFEQVRQHLEKRQGPNGSEIIDDTWNCTPPSVHASLKVLDALAGARRKVALLGYMPQLGTEGQREYDKIAQRVMEVGVDHLIVIGEANRIGQRVTELGMDPNRIDYCRSGHEVAQALTPFLNDQHLILYKFPYKYRLAAFAPFRQLMKETLGYS</sequence>
<dbReference type="InterPro" id="IPR036615">
    <property type="entry name" value="Mur_ligase_C_dom_sf"/>
</dbReference>
<gene>
    <name evidence="6" type="ORF">BEP19_09425</name>
</gene>
<dbReference type="SUPFAM" id="SSF53244">
    <property type="entry name" value="MurD-like peptide ligases, peptide-binding domain"/>
    <property type="match status" value="1"/>
</dbReference>
<protein>
    <recommendedName>
        <fullName evidence="8">UDP-N-acetylmuramoyl-tripeptide--D-alanyl-D-alanine ligase</fullName>
    </recommendedName>
</protein>
<feature type="domain" description="Mur ligase central" evidence="5">
    <location>
        <begin position="110"/>
        <end position="297"/>
    </location>
</feature>
<evidence type="ECO:0000313" key="6">
    <source>
        <dbReference type="EMBL" id="RKD24587.1"/>
    </source>
</evidence>
<dbReference type="OrthoDB" id="7869153at2"/>
<dbReference type="Pfam" id="PF08245">
    <property type="entry name" value="Mur_ligase_M"/>
    <property type="match status" value="1"/>
</dbReference>
<keyword evidence="3" id="KW-0067">ATP-binding</keyword>
<dbReference type="InterPro" id="IPR036565">
    <property type="entry name" value="Mur-like_cat_sf"/>
</dbReference>